<evidence type="ECO:0000313" key="3">
    <source>
        <dbReference type="Proteomes" id="UP001151760"/>
    </source>
</evidence>
<accession>A0ABQ5FMI3</accession>
<dbReference type="EMBL" id="BQNB010017550">
    <property type="protein sequence ID" value="GJT64516.1"/>
    <property type="molecule type" value="Genomic_DNA"/>
</dbReference>
<organism evidence="2 3">
    <name type="scientific">Tanacetum coccineum</name>
    <dbReference type="NCBI Taxonomy" id="301880"/>
    <lineage>
        <taxon>Eukaryota</taxon>
        <taxon>Viridiplantae</taxon>
        <taxon>Streptophyta</taxon>
        <taxon>Embryophyta</taxon>
        <taxon>Tracheophyta</taxon>
        <taxon>Spermatophyta</taxon>
        <taxon>Magnoliopsida</taxon>
        <taxon>eudicotyledons</taxon>
        <taxon>Gunneridae</taxon>
        <taxon>Pentapetalae</taxon>
        <taxon>asterids</taxon>
        <taxon>campanulids</taxon>
        <taxon>Asterales</taxon>
        <taxon>Asteraceae</taxon>
        <taxon>Asteroideae</taxon>
        <taxon>Anthemideae</taxon>
        <taxon>Anthemidinae</taxon>
        <taxon>Tanacetum</taxon>
    </lineage>
</organism>
<feature type="region of interest" description="Disordered" evidence="1">
    <location>
        <begin position="24"/>
        <end position="83"/>
    </location>
</feature>
<comment type="caution">
    <text evidence="2">The sequence shown here is derived from an EMBL/GenBank/DDBJ whole genome shotgun (WGS) entry which is preliminary data.</text>
</comment>
<feature type="compositionally biased region" description="Basic and acidic residues" evidence="1">
    <location>
        <begin position="53"/>
        <end position="72"/>
    </location>
</feature>
<keyword evidence="3" id="KW-1185">Reference proteome</keyword>
<protein>
    <submittedName>
        <fullName evidence="2">Uncharacterized protein</fullName>
    </submittedName>
</protein>
<evidence type="ECO:0000313" key="2">
    <source>
        <dbReference type="EMBL" id="GJT64516.1"/>
    </source>
</evidence>
<name>A0ABQ5FMI3_9ASTR</name>
<evidence type="ECO:0000256" key="1">
    <source>
        <dbReference type="SAM" id="MobiDB-lite"/>
    </source>
</evidence>
<dbReference type="Proteomes" id="UP001151760">
    <property type="component" value="Unassembled WGS sequence"/>
</dbReference>
<feature type="region of interest" description="Disordered" evidence="1">
    <location>
        <begin position="232"/>
        <end position="268"/>
    </location>
</feature>
<feature type="compositionally biased region" description="Acidic residues" evidence="1">
    <location>
        <begin position="128"/>
        <end position="139"/>
    </location>
</feature>
<feature type="compositionally biased region" description="Basic and acidic residues" evidence="1">
    <location>
        <begin position="239"/>
        <end position="257"/>
    </location>
</feature>
<gene>
    <name evidence="2" type="ORF">Tco_1015996</name>
</gene>
<feature type="region of interest" description="Disordered" evidence="1">
    <location>
        <begin position="127"/>
        <end position="154"/>
    </location>
</feature>
<sequence length="268" mass="30763">MDDEFLSTAYPKVYENLKLITDERVFDDKPESHSGSMSSMKNLDDSFNFGDQFLHDKPTEDDQERSKVREESDSTIPDSSHQTVTLHSSIDLLRLSQMIEGKDSDMEDTAKAHIPEVSTTTWFKPIPESEETCNTDPEMDQIPPNDISNQNKTGQDTYCHKRLKRTGEKQTSKERRMILDFVHQNVLRRTGKKKLCKADLEGPAFNLISEKDFKNLHPNDFEDLFLLNIQEKLPNSAQDRQDQSSHSSQHVDKKPGDQESCGRLTARD</sequence>
<feature type="compositionally biased region" description="Polar residues" evidence="1">
    <location>
        <begin position="74"/>
        <end position="83"/>
    </location>
</feature>
<reference evidence="2" key="2">
    <citation type="submission" date="2022-01" db="EMBL/GenBank/DDBJ databases">
        <authorList>
            <person name="Yamashiro T."/>
            <person name="Shiraishi A."/>
            <person name="Satake H."/>
            <person name="Nakayama K."/>
        </authorList>
    </citation>
    <scope>NUCLEOTIDE SEQUENCE</scope>
</reference>
<reference evidence="2" key="1">
    <citation type="journal article" date="2022" name="Int. J. Mol. Sci.">
        <title>Draft Genome of Tanacetum Coccineum: Genomic Comparison of Closely Related Tanacetum-Family Plants.</title>
        <authorList>
            <person name="Yamashiro T."/>
            <person name="Shiraishi A."/>
            <person name="Nakayama K."/>
            <person name="Satake H."/>
        </authorList>
    </citation>
    <scope>NUCLEOTIDE SEQUENCE</scope>
</reference>
<proteinExistence type="predicted"/>